<name>A0A4Q5L9H5_9BACT</name>
<feature type="transmembrane region" description="Helical" evidence="8">
    <location>
        <begin position="210"/>
        <end position="232"/>
    </location>
</feature>
<evidence type="ECO:0000256" key="1">
    <source>
        <dbReference type="ARBA" id="ARBA00004141"/>
    </source>
</evidence>
<sequence>MQLPEPLRRQLKARYDAIANHHIKRDLLNALPFWVGALVTGLVSVLYAKLFGWAEAGTRFIYHQSPWLFLGVTPVCFLVGWWLVQRYAPYARGSGIPQVSAAIDLSNPRHRYKVSRLLSLRVLTVKIISSLIVVVGGGVIGREGPTIQIAASIFKKINDWLPAWYPKVSRRNMIVTGAAAGLASAFNTPLGGIVFAIEELTKTHFNYFKSALLTGVIIAGLTALNLLGPYLYLGYPALDHLPIWIIFVVMLVAVLTGLTASSMAEGILWIMRQKSRLKSLPQQALYTLVCGLLIAGLAVSVDEQMFGSGKEIMVRTLFTADKHVAWYLPLLRIIGPVISFSTGAAGGIFAPALSAGASMGAVVADWMYVPATAANLLVLCGMTGFLTGVTRSPFTSSILVIEMTNSHNIIFYLMLTALLANLVSNLVTRHSFYDQLKNQYIQQIHHAEAQAATGK</sequence>
<feature type="transmembrane region" description="Helical" evidence="8">
    <location>
        <begin position="118"/>
        <end position="140"/>
    </location>
</feature>
<evidence type="ECO:0000256" key="7">
    <source>
        <dbReference type="ARBA" id="ARBA00023214"/>
    </source>
</evidence>
<dbReference type="EMBL" id="SEWE01000034">
    <property type="protein sequence ID" value="RYU78178.1"/>
    <property type="molecule type" value="Genomic_DNA"/>
</dbReference>
<dbReference type="Gene3D" id="1.10.3080.10">
    <property type="entry name" value="Clc chloride channel"/>
    <property type="match status" value="1"/>
</dbReference>
<dbReference type="Proteomes" id="UP000294155">
    <property type="component" value="Unassembled WGS sequence"/>
</dbReference>
<gene>
    <name evidence="9" type="ORF">EWM57_15170</name>
</gene>
<comment type="caution">
    <text evidence="9">The sequence shown here is derived from an EMBL/GenBank/DDBJ whole genome shotgun (WGS) entry which is preliminary data.</text>
</comment>
<keyword evidence="10" id="KW-1185">Reference proteome</keyword>
<evidence type="ECO:0000256" key="6">
    <source>
        <dbReference type="ARBA" id="ARBA00023136"/>
    </source>
</evidence>
<feature type="transmembrane region" description="Helical" evidence="8">
    <location>
        <begin position="283"/>
        <end position="301"/>
    </location>
</feature>
<protein>
    <submittedName>
        <fullName evidence="9">Chloride channel protein</fullName>
    </submittedName>
</protein>
<keyword evidence="7" id="KW-0868">Chloride</keyword>
<dbReference type="RefSeq" id="WP_129922005.1">
    <property type="nucleotide sequence ID" value="NZ_SEWE01000034.1"/>
</dbReference>
<evidence type="ECO:0000256" key="4">
    <source>
        <dbReference type="ARBA" id="ARBA00022989"/>
    </source>
</evidence>
<feature type="transmembrane region" description="Helical" evidence="8">
    <location>
        <begin position="409"/>
        <end position="427"/>
    </location>
</feature>
<evidence type="ECO:0000256" key="3">
    <source>
        <dbReference type="ARBA" id="ARBA00022692"/>
    </source>
</evidence>
<dbReference type="Pfam" id="PF00654">
    <property type="entry name" value="Voltage_CLC"/>
    <property type="match status" value="1"/>
</dbReference>
<proteinExistence type="predicted"/>
<keyword evidence="3 8" id="KW-0812">Transmembrane</keyword>
<dbReference type="AlphaFoldDB" id="A0A4Q5L9H5"/>
<feature type="transmembrane region" description="Helical" evidence="8">
    <location>
        <begin position="174"/>
        <end position="198"/>
    </location>
</feature>
<feature type="transmembrane region" description="Helical" evidence="8">
    <location>
        <begin position="366"/>
        <end position="389"/>
    </location>
</feature>
<dbReference type="InterPro" id="IPR001807">
    <property type="entry name" value="ClC"/>
</dbReference>
<dbReference type="PRINTS" id="PR00762">
    <property type="entry name" value="CLCHANNEL"/>
</dbReference>
<evidence type="ECO:0000256" key="5">
    <source>
        <dbReference type="ARBA" id="ARBA00023065"/>
    </source>
</evidence>
<accession>A0A4Q5L9H5</accession>
<feature type="transmembrane region" description="Helical" evidence="8">
    <location>
        <begin position="27"/>
        <end position="47"/>
    </location>
</feature>
<evidence type="ECO:0000313" key="9">
    <source>
        <dbReference type="EMBL" id="RYU78178.1"/>
    </source>
</evidence>
<keyword evidence="2" id="KW-0813">Transport</keyword>
<comment type="subcellular location">
    <subcellularLocation>
        <location evidence="1">Membrane</location>
        <topology evidence="1">Multi-pass membrane protein</topology>
    </subcellularLocation>
</comment>
<feature type="transmembrane region" description="Helical" evidence="8">
    <location>
        <begin position="67"/>
        <end position="84"/>
    </location>
</feature>
<evidence type="ECO:0000313" key="10">
    <source>
        <dbReference type="Proteomes" id="UP000294155"/>
    </source>
</evidence>
<feature type="transmembrane region" description="Helical" evidence="8">
    <location>
        <begin position="244"/>
        <end position="271"/>
    </location>
</feature>
<reference evidence="9 10" key="1">
    <citation type="submission" date="2019-02" db="EMBL/GenBank/DDBJ databases">
        <title>Bacterial novel species isolated from soil.</title>
        <authorList>
            <person name="Jung H.-Y."/>
        </authorList>
    </citation>
    <scope>NUCLEOTIDE SEQUENCE [LARGE SCALE GENOMIC DNA]</scope>
    <source>
        <strain evidence="9 10">1-3-3-3</strain>
    </source>
</reference>
<feature type="transmembrane region" description="Helical" evidence="8">
    <location>
        <begin position="333"/>
        <end position="354"/>
    </location>
</feature>
<dbReference type="InterPro" id="IPR014743">
    <property type="entry name" value="Cl-channel_core"/>
</dbReference>
<dbReference type="SUPFAM" id="SSF81340">
    <property type="entry name" value="Clc chloride channel"/>
    <property type="match status" value="1"/>
</dbReference>
<organism evidence="9 10">
    <name type="scientific">Hymenobacter persicinus</name>
    <dbReference type="NCBI Taxonomy" id="2025506"/>
    <lineage>
        <taxon>Bacteria</taxon>
        <taxon>Pseudomonadati</taxon>
        <taxon>Bacteroidota</taxon>
        <taxon>Cytophagia</taxon>
        <taxon>Cytophagales</taxon>
        <taxon>Hymenobacteraceae</taxon>
        <taxon>Hymenobacter</taxon>
    </lineage>
</organism>
<dbReference type="PANTHER" id="PTHR45711:SF6">
    <property type="entry name" value="CHLORIDE CHANNEL PROTEIN"/>
    <property type="match status" value="1"/>
</dbReference>
<keyword evidence="4 8" id="KW-1133">Transmembrane helix</keyword>
<dbReference type="CDD" id="cd01034">
    <property type="entry name" value="EriC_like"/>
    <property type="match status" value="1"/>
</dbReference>
<evidence type="ECO:0000256" key="8">
    <source>
        <dbReference type="SAM" id="Phobius"/>
    </source>
</evidence>
<keyword evidence="5" id="KW-0406">Ion transport</keyword>
<dbReference type="GO" id="GO:0005247">
    <property type="term" value="F:voltage-gated chloride channel activity"/>
    <property type="evidence" value="ECO:0007669"/>
    <property type="project" value="TreeGrafter"/>
</dbReference>
<dbReference type="OrthoDB" id="9812438at2"/>
<dbReference type="PANTHER" id="PTHR45711">
    <property type="entry name" value="CHLORIDE CHANNEL PROTEIN"/>
    <property type="match status" value="1"/>
</dbReference>
<keyword evidence="6 8" id="KW-0472">Membrane</keyword>
<evidence type="ECO:0000256" key="2">
    <source>
        <dbReference type="ARBA" id="ARBA00022448"/>
    </source>
</evidence>
<dbReference type="GO" id="GO:0005886">
    <property type="term" value="C:plasma membrane"/>
    <property type="evidence" value="ECO:0007669"/>
    <property type="project" value="TreeGrafter"/>
</dbReference>